<comment type="caution">
    <text evidence="2">The sequence shown here is derived from an EMBL/GenBank/DDBJ whole genome shotgun (WGS) entry which is preliminary data.</text>
</comment>
<dbReference type="AlphaFoldDB" id="A0A9N9GZJ2"/>
<feature type="compositionally biased region" description="Acidic residues" evidence="1">
    <location>
        <begin position="75"/>
        <end position="84"/>
    </location>
</feature>
<accession>A0A9N9GZJ2</accession>
<reference evidence="2" key="1">
    <citation type="submission" date="2021-06" db="EMBL/GenBank/DDBJ databases">
        <authorList>
            <person name="Kallberg Y."/>
            <person name="Tangrot J."/>
            <person name="Rosling A."/>
        </authorList>
    </citation>
    <scope>NUCLEOTIDE SEQUENCE</scope>
    <source>
        <strain evidence="2">UK204</strain>
    </source>
</reference>
<dbReference type="Proteomes" id="UP000789570">
    <property type="component" value="Unassembled WGS sequence"/>
</dbReference>
<keyword evidence="3" id="KW-1185">Reference proteome</keyword>
<evidence type="ECO:0000256" key="1">
    <source>
        <dbReference type="SAM" id="MobiDB-lite"/>
    </source>
</evidence>
<protein>
    <submittedName>
        <fullName evidence="2">240_t:CDS:1</fullName>
    </submittedName>
</protein>
<dbReference type="OrthoDB" id="10568426at2759"/>
<organism evidence="2 3">
    <name type="scientific">Funneliformis caledonium</name>
    <dbReference type="NCBI Taxonomy" id="1117310"/>
    <lineage>
        <taxon>Eukaryota</taxon>
        <taxon>Fungi</taxon>
        <taxon>Fungi incertae sedis</taxon>
        <taxon>Mucoromycota</taxon>
        <taxon>Glomeromycotina</taxon>
        <taxon>Glomeromycetes</taxon>
        <taxon>Glomerales</taxon>
        <taxon>Glomeraceae</taxon>
        <taxon>Funneliformis</taxon>
    </lineage>
</organism>
<evidence type="ECO:0000313" key="3">
    <source>
        <dbReference type="Proteomes" id="UP000789570"/>
    </source>
</evidence>
<feature type="compositionally biased region" description="Basic and acidic residues" evidence="1">
    <location>
        <begin position="39"/>
        <end position="54"/>
    </location>
</feature>
<feature type="non-terminal residue" evidence="2">
    <location>
        <position position="1"/>
    </location>
</feature>
<name>A0A9N9GZJ2_9GLOM</name>
<evidence type="ECO:0000313" key="2">
    <source>
        <dbReference type="EMBL" id="CAG8637943.1"/>
    </source>
</evidence>
<proteinExistence type="predicted"/>
<feature type="region of interest" description="Disordered" evidence="1">
    <location>
        <begin position="23"/>
        <end position="89"/>
    </location>
</feature>
<gene>
    <name evidence="2" type="ORF">FCALED_LOCUS10412</name>
</gene>
<dbReference type="EMBL" id="CAJVPQ010003810">
    <property type="protein sequence ID" value="CAG8637943.1"/>
    <property type="molecule type" value="Genomic_DNA"/>
</dbReference>
<sequence length="106" mass="12052">EVLYNKNAITSKSLPDVEICEETLEERPIGPEKSLLDVSNDRDSGYECDFKDVYDNDEDDSQSEDVANALKGDDGFSDDDDEGYYYDLNTGETYTKSDRRYSISAY</sequence>